<comment type="caution">
    <text evidence="1">The sequence shown here is derived from an EMBL/GenBank/DDBJ whole genome shotgun (WGS) entry which is preliminary data.</text>
</comment>
<accession>A0A645J9G4</accession>
<dbReference type="AlphaFoldDB" id="A0A645J9G4"/>
<gene>
    <name evidence="1" type="ORF">SDC9_207464</name>
</gene>
<proteinExistence type="predicted"/>
<protein>
    <submittedName>
        <fullName evidence="1">Uncharacterized protein</fullName>
    </submittedName>
</protein>
<reference evidence="1" key="1">
    <citation type="submission" date="2019-08" db="EMBL/GenBank/DDBJ databases">
        <authorList>
            <person name="Kucharzyk K."/>
            <person name="Murdoch R.W."/>
            <person name="Higgins S."/>
            <person name="Loffler F."/>
        </authorList>
    </citation>
    <scope>NUCLEOTIDE SEQUENCE</scope>
</reference>
<evidence type="ECO:0000313" key="1">
    <source>
        <dbReference type="EMBL" id="MPN59742.1"/>
    </source>
</evidence>
<sequence>MCRDGRVSMSVHHHDVHRCFAGVDWHRVLFVTDGGKQFHDVLAALHLALVQKYYPRLVNIVGLECVFKHIPHLGLVLRHYACSDQSFVQLIDVAAVVLTMVI</sequence>
<organism evidence="1">
    <name type="scientific">bioreactor metagenome</name>
    <dbReference type="NCBI Taxonomy" id="1076179"/>
    <lineage>
        <taxon>unclassified sequences</taxon>
        <taxon>metagenomes</taxon>
        <taxon>ecological metagenomes</taxon>
    </lineage>
</organism>
<dbReference type="EMBL" id="VSSQ01134098">
    <property type="protein sequence ID" value="MPN59742.1"/>
    <property type="molecule type" value="Genomic_DNA"/>
</dbReference>
<name>A0A645J9G4_9ZZZZ</name>